<dbReference type="EMBL" id="JAGPXD010000004">
    <property type="protein sequence ID" value="KAH7358849.1"/>
    <property type="molecule type" value="Genomic_DNA"/>
</dbReference>
<keyword evidence="9" id="KW-0735">Signal-anchor</keyword>
<keyword evidence="14" id="KW-1185">Reference proteome</keyword>
<evidence type="ECO:0000256" key="11">
    <source>
        <dbReference type="ARBA" id="ARBA00023136"/>
    </source>
</evidence>
<dbReference type="Gene3D" id="3.90.550.50">
    <property type="match status" value="1"/>
</dbReference>
<evidence type="ECO:0000256" key="4">
    <source>
        <dbReference type="ARBA" id="ARBA00012557"/>
    </source>
</evidence>
<evidence type="ECO:0000256" key="10">
    <source>
        <dbReference type="ARBA" id="ARBA00022989"/>
    </source>
</evidence>
<evidence type="ECO:0000256" key="3">
    <source>
        <dbReference type="ARBA" id="ARBA00006462"/>
    </source>
</evidence>
<organism evidence="13 14">
    <name type="scientific">Plectosphaerella cucumerina</name>
    <dbReference type="NCBI Taxonomy" id="40658"/>
    <lineage>
        <taxon>Eukaryota</taxon>
        <taxon>Fungi</taxon>
        <taxon>Dikarya</taxon>
        <taxon>Ascomycota</taxon>
        <taxon>Pezizomycotina</taxon>
        <taxon>Sordariomycetes</taxon>
        <taxon>Hypocreomycetidae</taxon>
        <taxon>Glomerellales</taxon>
        <taxon>Plectosphaerellaceae</taxon>
        <taxon>Plectosphaerella</taxon>
    </lineage>
</organism>
<evidence type="ECO:0000256" key="1">
    <source>
        <dbReference type="ARBA" id="ARBA00004606"/>
    </source>
</evidence>
<dbReference type="Pfam" id="PF02434">
    <property type="entry name" value="Fringe"/>
    <property type="match status" value="1"/>
</dbReference>
<evidence type="ECO:0000256" key="9">
    <source>
        <dbReference type="ARBA" id="ARBA00022968"/>
    </source>
</evidence>
<dbReference type="PANTHER" id="PTHR23033">
    <property type="entry name" value="BETA1,3-GALACTOSYLTRANSFERASE"/>
    <property type="match status" value="1"/>
</dbReference>
<evidence type="ECO:0000256" key="6">
    <source>
        <dbReference type="ARBA" id="ARBA00022679"/>
    </source>
</evidence>
<comment type="subcellular location">
    <subcellularLocation>
        <location evidence="1">Membrane</location>
        <topology evidence="1">Single-pass type II membrane protein</topology>
    </subcellularLocation>
</comment>
<proteinExistence type="inferred from homology"/>
<dbReference type="Proteomes" id="UP000813385">
    <property type="component" value="Unassembled WGS sequence"/>
</dbReference>
<dbReference type="OrthoDB" id="414175at2759"/>
<dbReference type="EC" id="2.4.1.122" evidence="4"/>
<keyword evidence="11" id="KW-0472">Membrane</keyword>
<dbReference type="GO" id="GO:0000166">
    <property type="term" value="F:nucleotide binding"/>
    <property type="evidence" value="ECO:0007669"/>
    <property type="project" value="UniProtKB-KW"/>
</dbReference>
<gene>
    <name evidence="13" type="ORF">B0T11DRAFT_285274</name>
</gene>
<keyword evidence="6" id="KW-0808">Transferase</keyword>
<dbReference type="GO" id="GO:0016020">
    <property type="term" value="C:membrane"/>
    <property type="evidence" value="ECO:0007669"/>
    <property type="project" value="UniProtKB-SubCell"/>
</dbReference>
<protein>
    <recommendedName>
        <fullName evidence="4">N-acetylgalactosaminide beta-1,3-galactosyltransferase</fullName>
        <ecNumber evidence="4">2.4.1.122</ecNumber>
    </recommendedName>
</protein>
<keyword evidence="10" id="KW-1133">Transmembrane helix</keyword>
<evidence type="ECO:0000259" key="12">
    <source>
        <dbReference type="Pfam" id="PF02434"/>
    </source>
</evidence>
<sequence length="499" mass="57529">MQGLLACANFRCHRRRASFCVVLLVLALVTYGTVLYLTRQPDPRIFLTPRPSSYRKKTEFFEWQTSSLFYPVSQNTTGKTTEELCRSFPREVLQTIQPILRIGHSDVGKPALEAQLNSVSACLDNLIIFSDTTEDVTKDHVSIDVLADVSQFYRQESSEFRKNYDALRKEQLTGRPDTSINGKVLDKYKFLPMIERAWKMRPERPWYVFYEADTYIFWDNMLRFLDKFDPDHPLYIGSPSRGRKRPDSGARSYFANGGPGIVMSRGAMKKFLERKVGTDGEYTDAPLSEQWADHVVEDCCGDSVLGWALYFAGIPVSGFWPMFNPHPAHGLAFSEDYWCQPILTLHKTKHEDVIDLWKWETERRQQDMPLLHRDLYDFKRVEVAGAVEDWDNGSWGKFSRSWKKIDNDAKASAAKTAPDCLAACQSNTRCAQWTHHGEECTLARSFMHGLARKPESTGTLGLQQEKYVSGWMPERIDKWRSDHSCPKVQWVRASITRVW</sequence>
<reference evidence="13" key="1">
    <citation type="journal article" date="2021" name="Nat. Commun.">
        <title>Genetic determinants of endophytism in the Arabidopsis root mycobiome.</title>
        <authorList>
            <person name="Mesny F."/>
            <person name="Miyauchi S."/>
            <person name="Thiergart T."/>
            <person name="Pickel B."/>
            <person name="Atanasova L."/>
            <person name="Karlsson M."/>
            <person name="Huettel B."/>
            <person name="Barry K.W."/>
            <person name="Haridas S."/>
            <person name="Chen C."/>
            <person name="Bauer D."/>
            <person name="Andreopoulos W."/>
            <person name="Pangilinan J."/>
            <person name="LaButti K."/>
            <person name="Riley R."/>
            <person name="Lipzen A."/>
            <person name="Clum A."/>
            <person name="Drula E."/>
            <person name="Henrissat B."/>
            <person name="Kohler A."/>
            <person name="Grigoriev I.V."/>
            <person name="Martin F.M."/>
            <person name="Hacquard S."/>
        </authorList>
    </citation>
    <scope>NUCLEOTIDE SEQUENCE</scope>
    <source>
        <strain evidence="13">MPI-CAGE-AT-0016</strain>
    </source>
</reference>
<dbReference type="InterPro" id="IPR003378">
    <property type="entry name" value="Fringe-like_glycosylTrfase"/>
</dbReference>
<dbReference type="PANTHER" id="PTHR23033:SF43">
    <property type="entry name" value="APPLE DOMAIN-CONTAINING PROTEIN"/>
    <property type="match status" value="1"/>
</dbReference>
<evidence type="ECO:0000256" key="5">
    <source>
        <dbReference type="ARBA" id="ARBA00022676"/>
    </source>
</evidence>
<evidence type="ECO:0000313" key="13">
    <source>
        <dbReference type="EMBL" id="KAH7358849.1"/>
    </source>
</evidence>
<comment type="caution">
    <text evidence="13">The sequence shown here is derived from an EMBL/GenBank/DDBJ whole genome shotgun (WGS) entry which is preliminary data.</text>
</comment>
<evidence type="ECO:0000256" key="7">
    <source>
        <dbReference type="ARBA" id="ARBA00022692"/>
    </source>
</evidence>
<feature type="domain" description="Fringe-like glycosyltransferase" evidence="12">
    <location>
        <begin position="199"/>
        <end position="271"/>
    </location>
</feature>
<keyword evidence="8" id="KW-0547">Nucleotide-binding</keyword>
<evidence type="ECO:0000256" key="2">
    <source>
        <dbReference type="ARBA" id="ARBA00004922"/>
    </source>
</evidence>
<keyword evidence="7" id="KW-0812">Transmembrane</keyword>
<comment type="pathway">
    <text evidence="2">Protein modification; protein glycosylation.</text>
</comment>
<comment type="similarity">
    <text evidence="3">Belongs to the glycosyltransferase 31 family. Beta3-Gal-T subfamily.</text>
</comment>
<name>A0A8K0X1N2_9PEZI</name>
<evidence type="ECO:0000313" key="14">
    <source>
        <dbReference type="Proteomes" id="UP000813385"/>
    </source>
</evidence>
<accession>A0A8K0X1N2</accession>
<dbReference type="GO" id="GO:0016263">
    <property type="term" value="F:glycoprotein-N-acetylgalactosamine 3-beta-galactosyltransferase activity"/>
    <property type="evidence" value="ECO:0007669"/>
    <property type="project" value="UniProtKB-EC"/>
</dbReference>
<dbReference type="InterPro" id="IPR026050">
    <property type="entry name" value="C1GALT1/C1GALT1_chp1"/>
</dbReference>
<keyword evidence="5" id="KW-0328">Glycosyltransferase</keyword>
<dbReference type="AlphaFoldDB" id="A0A8K0X1N2"/>
<evidence type="ECO:0000256" key="8">
    <source>
        <dbReference type="ARBA" id="ARBA00022741"/>
    </source>
</evidence>